<evidence type="ECO:0000256" key="3">
    <source>
        <dbReference type="ARBA" id="ARBA00023004"/>
    </source>
</evidence>
<dbReference type="GO" id="GO:0003735">
    <property type="term" value="F:structural constituent of ribosome"/>
    <property type="evidence" value="ECO:0000318"/>
    <property type="project" value="GO_Central"/>
</dbReference>
<sequence length="331" mass="36315">MQLPTTLQNALERMIAAQPASALERTALQLSARYRETGTDAPVIATTIEAVAYAAWRMPATYAALRAVFRRLAEAQPDFTPKRMLDIGAGSGAAIWAATEQWPSLQQVVAIERQPAMARIGKQLTANADLPAIVWQQQDVLTLDRLAESDLVVAGYVYGEIEPTARTLVLSRLWKAAGGALVLVEPGTPTGHTTILHARSELIKRNAHLLAPCPHTAACPLAEGNDWCHFAQRIARPAFLRRLKAAEAPFEDEKFAYLIASRHEGKPVGGRIIRHPIIHSGRIELQVCTERGLQAMTITRSQKTLWRHARDSGWGDPWTDNPPTGGSNHDD</sequence>
<dbReference type="SUPFAM" id="SSF53335">
    <property type="entry name" value="S-adenosyl-L-methionine-dependent methyltransferases"/>
    <property type="match status" value="1"/>
</dbReference>
<evidence type="ECO:0000256" key="2">
    <source>
        <dbReference type="ARBA" id="ARBA00022946"/>
    </source>
</evidence>
<reference evidence="7" key="1">
    <citation type="journal article" date="2011" name="BMC Genomics">
        <title>Complete genome sequence of the filamentous anoxygenic phototrophic bacterium Chloroflexus aurantiacus.</title>
        <authorList>
            <person name="Tang K.H."/>
            <person name="Barry K."/>
            <person name="Chertkov O."/>
            <person name="Dalin E."/>
            <person name="Han C.S."/>
            <person name="Hauser L.J."/>
            <person name="Honchak B.M."/>
            <person name="Karbach L.E."/>
            <person name="Land M.L."/>
            <person name="Lapidus A."/>
            <person name="Larimer F.W."/>
            <person name="Mikhailova N."/>
            <person name="Pitluck S."/>
            <person name="Pierson B.K."/>
            <person name="Blankenship R.E."/>
        </authorList>
    </citation>
    <scope>NUCLEOTIDE SEQUENCE [LARGE SCALE GENOMIC DNA]</scope>
    <source>
        <strain evidence="7">ATCC 29366 / DSM 635 / J-10-fl</strain>
    </source>
</reference>
<dbReference type="PANTHER" id="PTHR13184:SF5">
    <property type="entry name" value="METHYLTRANSFERASE-LIKE PROTEIN 17, MITOCHONDRIAL"/>
    <property type="match status" value="1"/>
</dbReference>
<dbReference type="InterPro" id="IPR052571">
    <property type="entry name" value="Mt_RNA_Methyltransferase"/>
</dbReference>
<name>A9WF28_CHLAA</name>
<feature type="compositionally biased region" description="Polar residues" evidence="5">
    <location>
        <begin position="321"/>
        <end position="331"/>
    </location>
</feature>
<keyword evidence="4" id="KW-0411">Iron-sulfur</keyword>
<dbReference type="InterPro" id="IPR015324">
    <property type="entry name" value="Ribosomal_Rsm22-like"/>
</dbReference>
<accession>A9WF28</accession>
<dbReference type="InParanoid" id="A9WF28"/>
<dbReference type="EMBL" id="CP000909">
    <property type="protein sequence ID" value="ABY35343.1"/>
    <property type="molecule type" value="Genomic_DNA"/>
</dbReference>
<dbReference type="Proteomes" id="UP000002008">
    <property type="component" value="Chromosome"/>
</dbReference>
<keyword evidence="1" id="KW-0479">Metal-binding</keyword>
<evidence type="ECO:0000256" key="5">
    <source>
        <dbReference type="SAM" id="MobiDB-lite"/>
    </source>
</evidence>
<dbReference type="RefSeq" id="WP_012257997.1">
    <property type="nucleotide sequence ID" value="NC_010175.1"/>
</dbReference>
<dbReference type="GO" id="GO:0051536">
    <property type="term" value="F:iron-sulfur cluster binding"/>
    <property type="evidence" value="ECO:0007669"/>
    <property type="project" value="UniProtKB-KW"/>
</dbReference>
<dbReference type="AlphaFoldDB" id="A9WF28"/>
<dbReference type="GO" id="GO:0046872">
    <property type="term" value="F:metal ion binding"/>
    <property type="evidence" value="ECO:0007669"/>
    <property type="project" value="UniProtKB-KW"/>
</dbReference>
<dbReference type="PATRIC" id="fig|324602.8.peg.2413"/>
<evidence type="ECO:0000256" key="1">
    <source>
        <dbReference type="ARBA" id="ARBA00022723"/>
    </source>
</evidence>
<evidence type="ECO:0000313" key="6">
    <source>
        <dbReference type="EMBL" id="ABY35343.1"/>
    </source>
</evidence>
<evidence type="ECO:0000313" key="7">
    <source>
        <dbReference type="Proteomes" id="UP000002008"/>
    </source>
</evidence>
<dbReference type="GO" id="GO:0015935">
    <property type="term" value="C:small ribosomal subunit"/>
    <property type="evidence" value="ECO:0000318"/>
    <property type="project" value="GO_Central"/>
</dbReference>
<proteinExistence type="predicted"/>
<dbReference type="GO" id="GO:0006412">
    <property type="term" value="P:translation"/>
    <property type="evidence" value="ECO:0007669"/>
    <property type="project" value="InterPro"/>
</dbReference>
<dbReference type="HOGENOM" id="CLU_072591_0_0_0"/>
<organism evidence="6 7">
    <name type="scientific">Chloroflexus aurantiacus (strain ATCC 29366 / DSM 635 / J-10-fl)</name>
    <dbReference type="NCBI Taxonomy" id="324602"/>
    <lineage>
        <taxon>Bacteria</taxon>
        <taxon>Bacillati</taxon>
        <taxon>Chloroflexota</taxon>
        <taxon>Chloroflexia</taxon>
        <taxon>Chloroflexales</taxon>
        <taxon>Chloroflexineae</taxon>
        <taxon>Chloroflexaceae</taxon>
        <taxon>Chloroflexus</taxon>
    </lineage>
</organism>
<dbReference type="Gene3D" id="3.40.50.150">
    <property type="entry name" value="Vaccinia Virus protein VP39"/>
    <property type="match status" value="1"/>
</dbReference>
<keyword evidence="7" id="KW-1185">Reference proteome</keyword>
<dbReference type="EnsemblBacteria" id="ABY35343">
    <property type="protein sequence ID" value="ABY35343"/>
    <property type="gene ID" value="Caur_2131"/>
</dbReference>
<dbReference type="InterPro" id="IPR029063">
    <property type="entry name" value="SAM-dependent_MTases_sf"/>
</dbReference>
<dbReference type="Pfam" id="PF09243">
    <property type="entry name" value="Rsm22"/>
    <property type="match status" value="1"/>
</dbReference>
<feature type="region of interest" description="Disordered" evidence="5">
    <location>
        <begin position="309"/>
        <end position="331"/>
    </location>
</feature>
<gene>
    <name evidence="6" type="ordered locus">Caur_2131</name>
</gene>
<dbReference type="GO" id="GO:0008168">
    <property type="term" value="F:methyltransferase activity"/>
    <property type="evidence" value="ECO:0007669"/>
    <property type="project" value="InterPro"/>
</dbReference>
<dbReference type="PANTHER" id="PTHR13184">
    <property type="entry name" value="37S RIBOSOMAL PROTEIN S22"/>
    <property type="match status" value="1"/>
</dbReference>
<dbReference type="KEGG" id="cau:Caur_2131"/>
<evidence type="ECO:0000256" key="4">
    <source>
        <dbReference type="ARBA" id="ARBA00023014"/>
    </source>
</evidence>
<dbReference type="CDD" id="cd02440">
    <property type="entry name" value="AdoMet_MTases"/>
    <property type="match status" value="1"/>
</dbReference>
<keyword evidence="2" id="KW-0809">Transit peptide</keyword>
<keyword evidence="3" id="KW-0408">Iron</keyword>
<dbReference type="STRING" id="324602.Caur_2131"/>
<dbReference type="eggNOG" id="COG5459">
    <property type="taxonomic scope" value="Bacteria"/>
</dbReference>
<protein>
    <submittedName>
        <fullName evidence="6">Ribosomal small subunit Rsm22</fullName>
    </submittedName>
</protein>